<evidence type="ECO:0000256" key="4">
    <source>
        <dbReference type="ARBA" id="ARBA00022777"/>
    </source>
</evidence>
<feature type="domain" description="PAS" evidence="9">
    <location>
        <begin position="149"/>
        <end position="219"/>
    </location>
</feature>
<dbReference type="SUPFAM" id="SSF55785">
    <property type="entry name" value="PYP-like sensor domain (PAS domain)"/>
    <property type="match status" value="2"/>
</dbReference>
<dbReference type="PROSITE" id="PS50113">
    <property type="entry name" value="PAC"/>
    <property type="match status" value="1"/>
</dbReference>
<dbReference type="CDD" id="cd00082">
    <property type="entry name" value="HisKA"/>
    <property type="match status" value="1"/>
</dbReference>
<organism evidence="11 12">
    <name type="scientific">Halopenitus persicus</name>
    <dbReference type="NCBI Taxonomy" id="1048396"/>
    <lineage>
        <taxon>Archaea</taxon>
        <taxon>Methanobacteriati</taxon>
        <taxon>Methanobacteriota</taxon>
        <taxon>Stenosarchaea group</taxon>
        <taxon>Halobacteria</taxon>
        <taxon>Halobacteriales</taxon>
        <taxon>Haloferacaceae</taxon>
        <taxon>Halopenitus</taxon>
    </lineage>
</organism>
<dbReference type="SUPFAM" id="SSF55781">
    <property type="entry name" value="GAF domain-like"/>
    <property type="match status" value="1"/>
</dbReference>
<dbReference type="InterPro" id="IPR050736">
    <property type="entry name" value="Sensor_HK_Regulatory"/>
</dbReference>
<dbReference type="OrthoDB" id="8127at2157"/>
<dbReference type="AlphaFoldDB" id="A0A1H3N4I6"/>
<dbReference type="Gene3D" id="3.30.450.40">
    <property type="match status" value="1"/>
</dbReference>
<evidence type="ECO:0000259" key="7">
    <source>
        <dbReference type="PROSITE" id="PS50109"/>
    </source>
</evidence>
<dbReference type="Proteomes" id="UP000199079">
    <property type="component" value="Unassembled WGS sequence"/>
</dbReference>
<dbReference type="Pfam" id="PF13185">
    <property type="entry name" value="GAF_2"/>
    <property type="match status" value="1"/>
</dbReference>
<evidence type="ECO:0000256" key="3">
    <source>
        <dbReference type="ARBA" id="ARBA00022679"/>
    </source>
</evidence>
<dbReference type="SMART" id="SM00387">
    <property type="entry name" value="HATPase_c"/>
    <property type="match status" value="1"/>
</dbReference>
<dbReference type="SUPFAM" id="SSF55874">
    <property type="entry name" value="ATPase domain of HSP90 chaperone/DNA topoisomerase II/histidine kinase"/>
    <property type="match status" value="1"/>
</dbReference>
<feature type="domain" description="Response regulatory" evidence="8">
    <location>
        <begin position="18"/>
        <end position="134"/>
    </location>
</feature>
<dbReference type="PROSITE" id="PS50112">
    <property type="entry name" value="PAS"/>
    <property type="match status" value="1"/>
</dbReference>
<evidence type="ECO:0000259" key="9">
    <source>
        <dbReference type="PROSITE" id="PS50112"/>
    </source>
</evidence>
<dbReference type="InterPro" id="IPR029016">
    <property type="entry name" value="GAF-like_dom_sf"/>
</dbReference>
<dbReference type="SUPFAM" id="SSF47384">
    <property type="entry name" value="Homodimeric domain of signal transducing histidine kinase"/>
    <property type="match status" value="1"/>
</dbReference>
<keyword evidence="12" id="KW-1185">Reference proteome</keyword>
<dbReference type="InterPro" id="IPR001789">
    <property type="entry name" value="Sig_transdc_resp-reg_receiver"/>
</dbReference>
<dbReference type="RefSeq" id="WP_092734645.1">
    <property type="nucleotide sequence ID" value="NZ_FNPC01000011.1"/>
</dbReference>
<dbReference type="Gene3D" id="3.30.450.20">
    <property type="entry name" value="PAS domain"/>
    <property type="match status" value="2"/>
</dbReference>
<sequence length="778" mass="85899">MADRPYEYPAADTSAGIRVLHVDDDPDVAELTAVALERERDAFTVVTETDPRAGLDRIREDAIDCVVSDYEMPDMTGLEFLEGVRGIDPDVPFVLFTGKGSEEIASEAISAGVTDYIQKRPGMDAYTVLANRIENAVDQYRSRQALAESQRRLSRFIDQSPLGTIVYDETFTIRRVNAAAESITGYEAAELVGGTWLPIVPPEVRRHVAEVERRLLADKGGYHSVNEIVTKSGERRLCSWHNRVVTDADGTVITIVSQFEDVTERRRQRRELEETNAVLSTLFDTLPVGVLAEDVDRTVLAVNERLFEILEMSGSPAEAAGADCQELAAAVSDRFDDPEGFLAGIDRRIADGEPVEGEEIRLADGRTVARSYRPIELPDGRGHLWVYQDVTDRKRHERRLETLSETSQQLMTARTREAVAGIAVAAARDVLDLEANAVHLHDEDREGLVPVAATDALRELVGEPPTFAEGEGIAWRAYESGESISIDDVREDADVYNPDTDVRSEMYLPLGEYGVLIAGSESVEAFADHDRILGEILAGNVATALEQVDRTETLREHERELVDKNERLEEFTSVASHDLRNPLNVAQGRLELAMAECDSEHLAVVDRSLDRMETLIEDLLTLAREDDADVDRQPIALSTAARRCWETIETTDATLAVETDRAIRADEGLLRQILENLLANSVEHGGESVRIEIGELSDGDDGTPNGFYVADDGPGIPEGDRERVFEYGFSGTAEGTGFGLSIVDKYVEAHGWDVRVTESETGGARFEITGVEFEEPPE</sequence>
<dbReference type="GO" id="GO:0000155">
    <property type="term" value="F:phosphorelay sensor kinase activity"/>
    <property type="evidence" value="ECO:0007669"/>
    <property type="project" value="InterPro"/>
</dbReference>
<dbReference type="SMART" id="SM00448">
    <property type="entry name" value="REC"/>
    <property type="match status" value="1"/>
</dbReference>
<evidence type="ECO:0000256" key="5">
    <source>
        <dbReference type="ARBA" id="ARBA00023012"/>
    </source>
</evidence>
<dbReference type="PANTHER" id="PTHR43711">
    <property type="entry name" value="TWO-COMPONENT HISTIDINE KINASE"/>
    <property type="match status" value="1"/>
</dbReference>
<dbReference type="CDD" id="cd00075">
    <property type="entry name" value="HATPase"/>
    <property type="match status" value="1"/>
</dbReference>
<keyword evidence="3" id="KW-0808">Transferase</keyword>
<evidence type="ECO:0000256" key="1">
    <source>
        <dbReference type="ARBA" id="ARBA00000085"/>
    </source>
</evidence>
<feature type="domain" description="PAC" evidence="10">
    <location>
        <begin position="222"/>
        <end position="274"/>
    </location>
</feature>
<keyword evidence="5" id="KW-0902">Two-component regulatory system</keyword>
<dbReference type="Pfam" id="PF00512">
    <property type="entry name" value="HisKA"/>
    <property type="match status" value="1"/>
</dbReference>
<evidence type="ECO:0000313" key="11">
    <source>
        <dbReference type="EMBL" id="SDY83653.1"/>
    </source>
</evidence>
<accession>A0A1H3N4I6</accession>
<dbReference type="Pfam" id="PF00072">
    <property type="entry name" value="Response_reg"/>
    <property type="match status" value="1"/>
</dbReference>
<dbReference type="SMART" id="SM00388">
    <property type="entry name" value="HisKA"/>
    <property type="match status" value="1"/>
</dbReference>
<dbReference type="InterPro" id="IPR036890">
    <property type="entry name" value="HATPase_C_sf"/>
</dbReference>
<keyword evidence="6" id="KW-0597">Phosphoprotein</keyword>
<dbReference type="SUPFAM" id="SSF52172">
    <property type="entry name" value="CheY-like"/>
    <property type="match status" value="1"/>
</dbReference>
<dbReference type="InterPro" id="IPR036097">
    <property type="entry name" value="HisK_dim/P_sf"/>
</dbReference>
<evidence type="ECO:0000256" key="2">
    <source>
        <dbReference type="ARBA" id="ARBA00012438"/>
    </source>
</evidence>
<dbReference type="InterPro" id="IPR013656">
    <property type="entry name" value="PAS_4"/>
</dbReference>
<dbReference type="Pfam" id="PF08448">
    <property type="entry name" value="PAS_4"/>
    <property type="match status" value="2"/>
</dbReference>
<dbReference type="InterPro" id="IPR000700">
    <property type="entry name" value="PAS-assoc_C"/>
</dbReference>
<dbReference type="SMART" id="SM00091">
    <property type="entry name" value="PAS"/>
    <property type="match status" value="2"/>
</dbReference>
<dbReference type="InterPro" id="IPR000014">
    <property type="entry name" value="PAS"/>
</dbReference>
<dbReference type="EC" id="2.7.13.3" evidence="2"/>
<dbReference type="Pfam" id="PF02518">
    <property type="entry name" value="HATPase_c"/>
    <property type="match status" value="1"/>
</dbReference>
<dbReference type="NCBIfam" id="TIGR00229">
    <property type="entry name" value="sensory_box"/>
    <property type="match status" value="1"/>
</dbReference>
<dbReference type="InterPro" id="IPR011006">
    <property type="entry name" value="CheY-like_superfamily"/>
</dbReference>
<feature type="domain" description="Histidine kinase" evidence="7">
    <location>
        <begin position="574"/>
        <end position="769"/>
    </location>
</feature>
<reference evidence="12" key="1">
    <citation type="submission" date="2016-10" db="EMBL/GenBank/DDBJ databases">
        <authorList>
            <person name="Varghese N."/>
            <person name="Submissions S."/>
        </authorList>
    </citation>
    <scope>NUCLEOTIDE SEQUENCE [LARGE SCALE GENOMIC DNA]</scope>
    <source>
        <strain evidence="12">DC30,IBRC 10041,KCTC 4046</strain>
    </source>
</reference>
<dbReference type="Gene3D" id="3.30.565.10">
    <property type="entry name" value="Histidine kinase-like ATPase, C-terminal domain"/>
    <property type="match status" value="1"/>
</dbReference>
<evidence type="ECO:0000313" key="12">
    <source>
        <dbReference type="Proteomes" id="UP000199079"/>
    </source>
</evidence>
<dbReference type="InterPro" id="IPR003594">
    <property type="entry name" value="HATPase_dom"/>
</dbReference>
<gene>
    <name evidence="11" type="ORF">SAMN05216564_11158</name>
</gene>
<dbReference type="PROSITE" id="PS50110">
    <property type="entry name" value="RESPONSE_REGULATORY"/>
    <property type="match status" value="1"/>
</dbReference>
<dbReference type="CDD" id="cd00130">
    <property type="entry name" value="PAS"/>
    <property type="match status" value="1"/>
</dbReference>
<evidence type="ECO:0000256" key="6">
    <source>
        <dbReference type="PROSITE-ProRule" id="PRU00169"/>
    </source>
</evidence>
<dbReference type="PROSITE" id="PS50109">
    <property type="entry name" value="HIS_KIN"/>
    <property type="match status" value="1"/>
</dbReference>
<proteinExistence type="predicted"/>
<dbReference type="InterPro" id="IPR003661">
    <property type="entry name" value="HisK_dim/P_dom"/>
</dbReference>
<dbReference type="Gene3D" id="1.10.287.130">
    <property type="match status" value="1"/>
</dbReference>
<evidence type="ECO:0000259" key="8">
    <source>
        <dbReference type="PROSITE" id="PS50110"/>
    </source>
</evidence>
<dbReference type="SMART" id="SM00065">
    <property type="entry name" value="GAF"/>
    <property type="match status" value="1"/>
</dbReference>
<dbReference type="InterPro" id="IPR035965">
    <property type="entry name" value="PAS-like_dom_sf"/>
</dbReference>
<dbReference type="InterPro" id="IPR003018">
    <property type="entry name" value="GAF"/>
</dbReference>
<feature type="modified residue" description="4-aspartylphosphate" evidence="6">
    <location>
        <position position="69"/>
    </location>
</feature>
<comment type="catalytic activity">
    <reaction evidence="1">
        <text>ATP + protein L-histidine = ADP + protein N-phospho-L-histidine.</text>
        <dbReference type="EC" id="2.7.13.3"/>
    </reaction>
</comment>
<keyword evidence="4" id="KW-0418">Kinase</keyword>
<protein>
    <recommendedName>
        <fullName evidence="2">histidine kinase</fullName>
        <ecNumber evidence="2">2.7.13.3</ecNumber>
    </recommendedName>
</protein>
<name>A0A1H3N4I6_9EURY</name>
<dbReference type="Gene3D" id="3.40.50.2300">
    <property type="match status" value="1"/>
</dbReference>
<evidence type="ECO:0000259" key="10">
    <source>
        <dbReference type="PROSITE" id="PS50113"/>
    </source>
</evidence>
<dbReference type="EMBL" id="FNPC01000011">
    <property type="protein sequence ID" value="SDY83653.1"/>
    <property type="molecule type" value="Genomic_DNA"/>
</dbReference>
<dbReference type="PANTHER" id="PTHR43711:SF1">
    <property type="entry name" value="HISTIDINE KINASE 1"/>
    <property type="match status" value="1"/>
</dbReference>
<dbReference type="InterPro" id="IPR005467">
    <property type="entry name" value="His_kinase_dom"/>
</dbReference>
<dbReference type="CDD" id="cd00156">
    <property type="entry name" value="REC"/>
    <property type="match status" value="1"/>
</dbReference>